<dbReference type="InterPro" id="IPR000182">
    <property type="entry name" value="GNAT_dom"/>
</dbReference>
<dbReference type="Pfam" id="PF00583">
    <property type="entry name" value="Acetyltransf_1"/>
    <property type="match status" value="1"/>
</dbReference>
<evidence type="ECO:0000259" key="3">
    <source>
        <dbReference type="PROSITE" id="PS51186"/>
    </source>
</evidence>
<dbReference type="RefSeq" id="WP_060826527.1">
    <property type="nucleotide sequence ID" value="NZ_AP014724.1"/>
</dbReference>
<accession>A0A2D3WCI2</accession>
<protein>
    <submittedName>
        <fullName evidence="4">N-acetyltransferase</fullName>
    </submittedName>
</protein>
<dbReference type="InterPro" id="IPR016181">
    <property type="entry name" value="Acyl_CoA_acyltransferase"/>
</dbReference>
<name>A0A2D3WCI2_9BACT</name>
<dbReference type="CDD" id="cd04301">
    <property type="entry name" value="NAT_SF"/>
    <property type="match status" value="1"/>
</dbReference>
<dbReference type="PANTHER" id="PTHR43877">
    <property type="entry name" value="AMINOALKYLPHOSPHONATE N-ACETYLTRANSFERASE-RELATED-RELATED"/>
    <property type="match status" value="1"/>
</dbReference>
<evidence type="ECO:0000256" key="2">
    <source>
        <dbReference type="ARBA" id="ARBA00023315"/>
    </source>
</evidence>
<keyword evidence="2" id="KW-0012">Acyltransferase</keyword>
<organism evidence="4 5">
    <name type="scientific">Sulfurospirillum cavolei</name>
    <dbReference type="NCBI Taxonomy" id="366522"/>
    <lineage>
        <taxon>Bacteria</taxon>
        <taxon>Pseudomonadati</taxon>
        <taxon>Campylobacterota</taxon>
        <taxon>Epsilonproteobacteria</taxon>
        <taxon>Campylobacterales</taxon>
        <taxon>Sulfurospirillaceae</taxon>
        <taxon>Sulfurospirillum</taxon>
    </lineage>
</organism>
<dbReference type="Proteomes" id="UP000231638">
    <property type="component" value="Unassembled WGS sequence"/>
</dbReference>
<gene>
    <name evidence="4" type="ORF">CFH80_02950</name>
</gene>
<comment type="caution">
    <text evidence="4">The sequence shown here is derived from an EMBL/GenBank/DDBJ whole genome shotgun (WGS) entry which is preliminary data.</text>
</comment>
<dbReference type="InterPro" id="IPR050832">
    <property type="entry name" value="Bact_Acetyltransf"/>
</dbReference>
<evidence type="ECO:0000256" key="1">
    <source>
        <dbReference type="ARBA" id="ARBA00022679"/>
    </source>
</evidence>
<reference evidence="4 5" key="1">
    <citation type="journal article" date="2017" name="Front. Microbiol.">
        <title>Comparative Genomic Analysis of the Class Epsilonproteobacteria and Proposed Reclassification to Epsilonbacteraeota (phyl. nov.).</title>
        <authorList>
            <person name="Waite D.W."/>
            <person name="Vanwonterghem I."/>
            <person name="Rinke C."/>
            <person name="Parks D.H."/>
            <person name="Zhang Y."/>
            <person name="Takai K."/>
            <person name="Sievert S.M."/>
            <person name="Simon J."/>
            <person name="Campbell B.J."/>
            <person name="Hanson T.E."/>
            <person name="Woyke T."/>
            <person name="Klotz M.G."/>
            <person name="Hugenholtz P."/>
        </authorList>
    </citation>
    <scope>NUCLEOTIDE SEQUENCE [LARGE SCALE GENOMIC DNA]</scope>
    <source>
        <strain evidence="4">UBA11420</strain>
    </source>
</reference>
<dbReference type="AlphaFoldDB" id="A0A2D3WCI2"/>
<dbReference type="PROSITE" id="PS51186">
    <property type="entry name" value="GNAT"/>
    <property type="match status" value="1"/>
</dbReference>
<feature type="domain" description="N-acetyltransferase" evidence="3">
    <location>
        <begin position="2"/>
        <end position="153"/>
    </location>
</feature>
<proteinExistence type="predicted"/>
<dbReference type="EMBL" id="DLUG01000082">
    <property type="protein sequence ID" value="DAB36790.1"/>
    <property type="molecule type" value="Genomic_DNA"/>
</dbReference>
<keyword evidence="1 4" id="KW-0808">Transferase</keyword>
<dbReference type="SUPFAM" id="SSF55729">
    <property type="entry name" value="Acyl-CoA N-acyltransferases (Nat)"/>
    <property type="match status" value="1"/>
</dbReference>
<dbReference type="PANTHER" id="PTHR43877:SF1">
    <property type="entry name" value="ACETYLTRANSFERASE"/>
    <property type="match status" value="1"/>
</dbReference>
<evidence type="ECO:0000313" key="4">
    <source>
        <dbReference type="EMBL" id="DAB36790.1"/>
    </source>
</evidence>
<dbReference type="GO" id="GO:0016747">
    <property type="term" value="F:acyltransferase activity, transferring groups other than amino-acyl groups"/>
    <property type="evidence" value="ECO:0007669"/>
    <property type="project" value="InterPro"/>
</dbReference>
<evidence type="ECO:0000313" key="5">
    <source>
        <dbReference type="Proteomes" id="UP000231638"/>
    </source>
</evidence>
<dbReference type="STRING" id="366522.GCA_001548055_02190"/>
<dbReference type="Gene3D" id="3.40.630.30">
    <property type="match status" value="1"/>
</dbReference>
<sequence length="153" mass="16984">MLKIRKATIEDCDKLVTLLLQLFEQETEFIPNRSLHVKGLESILRDGSVGVILVAENEKSIVAMVSLLWSISTALGTRVAWLEDMVVDNAFRSKGIGSVLIHEAIAYAQSVGCRRITLLTDGDNIPAHRFYEKCGFQASSMQPFRLLLSDVSC</sequence>